<keyword evidence="2" id="KW-1185">Reference proteome</keyword>
<accession>A0A210PIL0</accession>
<dbReference type="EMBL" id="NEDP02076638">
    <property type="protein sequence ID" value="OWF36331.1"/>
    <property type="molecule type" value="Genomic_DNA"/>
</dbReference>
<dbReference type="InterPro" id="IPR024079">
    <property type="entry name" value="MetalloPept_cat_dom_sf"/>
</dbReference>
<name>A0A210PIL0_MIZYE</name>
<protein>
    <submittedName>
        <fullName evidence="1">Uncharacterized protein</fullName>
    </submittedName>
</protein>
<dbReference type="SUPFAM" id="SSF55486">
    <property type="entry name" value="Metalloproteases ('zincins'), catalytic domain"/>
    <property type="match status" value="1"/>
</dbReference>
<dbReference type="AlphaFoldDB" id="A0A210PIL0"/>
<dbReference type="OrthoDB" id="6132182at2759"/>
<proteinExistence type="predicted"/>
<evidence type="ECO:0000313" key="2">
    <source>
        <dbReference type="Proteomes" id="UP000242188"/>
    </source>
</evidence>
<comment type="caution">
    <text evidence="1">The sequence shown here is derived from an EMBL/GenBank/DDBJ whole genome shotgun (WGS) entry which is preliminary data.</text>
</comment>
<gene>
    <name evidence="1" type="ORF">KP79_PYT04199</name>
</gene>
<dbReference type="GO" id="GO:0008237">
    <property type="term" value="F:metallopeptidase activity"/>
    <property type="evidence" value="ECO:0007669"/>
    <property type="project" value="InterPro"/>
</dbReference>
<dbReference type="Gene3D" id="3.40.390.10">
    <property type="entry name" value="Collagenase (Catalytic Domain)"/>
    <property type="match status" value="1"/>
</dbReference>
<organism evidence="1 2">
    <name type="scientific">Mizuhopecten yessoensis</name>
    <name type="common">Japanese scallop</name>
    <name type="synonym">Patinopecten yessoensis</name>
    <dbReference type="NCBI Taxonomy" id="6573"/>
    <lineage>
        <taxon>Eukaryota</taxon>
        <taxon>Metazoa</taxon>
        <taxon>Spiralia</taxon>
        <taxon>Lophotrochozoa</taxon>
        <taxon>Mollusca</taxon>
        <taxon>Bivalvia</taxon>
        <taxon>Autobranchia</taxon>
        <taxon>Pteriomorphia</taxon>
        <taxon>Pectinida</taxon>
        <taxon>Pectinoidea</taxon>
        <taxon>Pectinidae</taxon>
        <taxon>Mizuhopecten</taxon>
    </lineage>
</organism>
<sequence length="317" mass="34922">MSNMVYKTAQSFILVLTTIFISVLGLSPPLSNEALNALDKDVRYAILHSKIHQHHHFTKSSFKSMYVGVGGKIYTTPQIFAQTINVDATQAVSDDILWKATLIVSYMVKNMPTDVFSGVANSHGVGIFTAADGATAFPENAHLADTPQCHGICTGACAYTCTSDGRKYSTIAGITNSRSVALSINVGCQPGDPQGGQENILVHEFGHLVLMNMPQSYKNQVITAYNYAVQHNVWYPGYELSNKDEYWAEATASFFNVITRDDGPAGGMNKCEFTHICTSETENRAWLKKHDAWLFNVLSQVYTNNHPEYPSGLRICM</sequence>
<reference evidence="1 2" key="1">
    <citation type="journal article" date="2017" name="Nat. Ecol. Evol.">
        <title>Scallop genome provides insights into evolution of bilaterian karyotype and development.</title>
        <authorList>
            <person name="Wang S."/>
            <person name="Zhang J."/>
            <person name="Jiao W."/>
            <person name="Li J."/>
            <person name="Xun X."/>
            <person name="Sun Y."/>
            <person name="Guo X."/>
            <person name="Huan P."/>
            <person name="Dong B."/>
            <person name="Zhang L."/>
            <person name="Hu X."/>
            <person name="Sun X."/>
            <person name="Wang J."/>
            <person name="Zhao C."/>
            <person name="Wang Y."/>
            <person name="Wang D."/>
            <person name="Huang X."/>
            <person name="Wang R."/>
            <person name="Lv J."/>
            <person name="Li Y."/>
            <person name="Zhang Z."/>
            <person name="Liu B."/>
            <person name="Lu W."/>
            <person name="Hui Y."/>
            <person name="Liang J."/>
            <person name="Zhou Z."/>
            <person name="Hou R."/>
            <person name="Li X."/>
            <person name="Liu Y."/>
            <person name="Li H."/>
            <person name="Ning X."/>
            <person name="Lin Y."/>
            <person name="Zhao L."/>
            <person name="Xing Q."/>
            <person name="Dou J."/>
            <person name="Li Y."/>
            <person name="Mao J."/>
            <person name="Guo H."/>
            <person name="Dou H."/>
            <person name="Li T."/>
            <person name="Mu C."/>
            <person name="Jiang W."/>
            <person name="Fu Q."/>
            <person name="Fu X."/>
            <person name="Miao Y."/>
            <person name="Liu J."/>
            <person name="Yu Q."/>
            <person name="Li R."/>
            <person name="Liao H."/>
            <person name="Li X."/>
            <person name="Kong Y."/>
            <person name="Jiang Z."/>
            <person name="Chourrout D."/>
            <person name="Li R."/>
            <person name="Bao Z."/>
        </authorList>
    </citation>
    <scope>NUCLEOTIDE SEQUENCE [LARGE SCALE GENOMIC DNA]</scope>
    <source>
        <strain evidence="1 2">PY_sf001</strain>
    </source>
</reference>
<evidence type="ECO:0000313" key="1">
    <source>
        <dbReference type="EMBL" id="OWF36331.1"/>
    </source>
</evidence>
<dbReference type="Proteomes" id="UP000242188">
    <property type="component" value="Unassembled WGS sequence"/>
</dbReference>